<feature type="domain" description="Protein kinase" evidence="1">
    <location>
        <begin position="1"/>
        <end position="186"/>
    </location>
</feature>
<dbReference type="SMART" id="SM00219">
    <property type="entry name" value="TyrKc"/>
    <property type="match status" value="1"/>
</dbReference>
<gene>
    <name evidence="2" type="ORF">DICVIV_01897</name>
</gene>
<dbReference type="PANTHER" id="PTHR24416">
    <property type="entry name" value="TYROSINE-PROTEIN KINASE RECEPTOR"/>
    <property type="match status" value="1"/>
</dbReference>
<dbReference type="PANTHER" id="PTHR24416:SF611">
    <property type="entry name" value="TYROSINE-PROTEIN KINASE TRANSMEMBRANE RECEPTOR ROR"/>
    <property type="match status" value="1"/>
</dbReference>
<organism evidence="2 3">
    <name type="scientific">Dictyocaulus viviparus</name>
    <name type="common">Bovine lungworm</name>
    <dbReference type="NCBI Taxonomy" id="29172"/>
    <lineage>
        <taxon>Eukaryota</taxon>
        <taxon>Metazoa</taxon>
        <taxon>Ecdysozoa</taxon>
        <taxon>Nematoda</taxon>
        <taxon>Chromadorea</taxon>
        <taxon>Rhabditida</taxon>
        <taxon>Rhabditina</taxon>
        <taxon>Rhabditomorpha</taxon>
        <taxon>Strongyloidea</taxon>
        <taxon>Metastrongylidae</taxon>
        <taxon>Dictyocaulus</taxon>
    </lineage>
</organism>
<dbReference type="PROSITE" id="PS50011">
    <property type="entry name" value="PROTEIN_KINASE_DOM"/>
    <property type="match status" value="1"/>
</dbReference>
<dbReference type="Gene3D" id="1.10.510.10">
    <property type="entry name" value="Transferase(Phosphotransferase) domain 1"/>
    <property type="match status" value="2"/>
</dbReference>
<dbReference type="Proteomes" id="UP000053766">
    <property type="component" value="Unassembled WGS sequence"/>
</dbReference>
<dbReference type="GO" id="GO:0004714">
    <property type="term" value="F:transmembrane receptor protein tyrosine kinase activity"/>
    <property type="evidence" value="ECO:0007669"/>
    <property type="project" value="TreeGrafter"/>
</dbReference>
<dbReference type="InterPro" id="IPR001245">
    <property type="entry name" value="Ser-Thr/Tyr_kinase_cat_dom"/>
</dbReference>
<sequence length="186" mass="21127">MQSNVATDEIRLVTLYFAYGAAKGLEYLHENSCIHRDVAARNCLVDGKEVKISDFGLSKELPRQEAKYKITLYFAYGAAKGLEYLHENSCIHRDVAARNCLVDGKEVKISDFGLSKELPRQEAKYKITVGISILWCIFPIADAVEDYAFVFNVTFVSSTDYELGRLDYRLDLPILDQVKAFFLSEF</sequence>
<dbReference type="OrthoDB" id="73209at2759"/>
<dbReference type="Pfam" id="PF07714">
    <property type="entry name" value="PK_Tyr_Ser-Thr"/>
    <property type="match status" value="1"/>
</dbReference>
<dbReference type="PROSITE" id="PS00109">
    <property type="entry name" value="PROTEIN_KINASE_TYR"/>
    <property type="match status" value="2"/>
</dbReference>
<keyword evidence="3" id="KW-1185">Reference proteome</keyword>
<reference evidence="3" key="2">
    <citation type="journal article" date="2016" name="Sci. Rep.">
        <title>Dictyocaulus viviparus genome, variome and transcriptome elucidate lungworm biology and support future intervention.</title>
        <authorList>
            <person name="McNulty S.N."/>
            <person name="Strube C."/>
            <person name="Rosa B.A."/>
            <person name="Martin J.C."/>
            <person name="Tyagi R."/>
            <person name="Choi Y.J."/>
            <person name="Wang Q."/>
            <person name="Hallsworth Pepin K."/>
            <person name="Zhang X."/>
            <person name="Ozersky P."/>
            <person name="Wilson R.K."/>
            <person name="Sternberg P.W."/>
            <person name="Gasser R.B."/>
            <person name="Mitreva M."/>
        </authorList>
    </citation>
    <scope>NUCLEOTIDE SEQUENCE [LARGE SCALE GENOMIC DNA]</scope>
    <source>
        <strain evidence="3">HannoverDv2000</strain>
    </source>
</reference>
<dbReference type="GO" id="GO:0005524">
    <property type="term" value="F:ATP binding"/>
    <property type="evidence" value="ECO:0007669"/>
    <property type="project" value="InterPro"/>
</dbReference>
<reference evidence="2 3" key="1">
    <citation type="submission" date="2013-11" db="EMBL/GenBank/DDBJ databases">
        <title>Draft genome of the bovine lungworm Dictyocaulus viviparus.</title>
        <authorList>
            <person name="Mitreva M."/>
        </authorList>
    </citation>
    <scope>NUCLEOTIDE SEQUENCE [LARGE SCALE GENOMIC DNA]</scope>
    <source>
        <strain evidence="2 3">HannoverDv2000</strain>
    </source>
</reference>
<dbReference type="EMBL" id="KN716174">
    <property type="protein sequence ID" value="KJH51916.1"/>
    <property type="molecule type" value="Genomic_DNA"/>
</dbReference>
<dbReference type="SUPFAM" id="SSF56112">
    <property type="entry name" value="Protein kinase-like (PK-like)"/>
    <property type="match status" value="2"/>
</dbReference>
<evidence type="ECO:0000259" key="1">
    <source>
        <dbReference type="PROSITE" id="PS50011"/>
    </source>
</evidence>
<dbReference type="InterPro" id="IPR020635">
    <property type="entry name" value="Tyr_kinase_cat_dom"/>
</dbReference>
<dbReference type="GO" id="GO:0043235">
    <property type="term" value="C:receptor complex"/>
    <property type="evidence" value="ECO:0007669"/>
    <property type="project" value="TreeGrafter"/>
</dbReference>
<protein>
    <recommendedName>
        <fullName evidence="1">Protein kinase domain-containing protein</fullName>
    </recommendedName>
</protein>
<proteinExistence type="predicted"/>
<dbReference type="InterPro" id="IPR050122">
    <property type="entry name" value="RTK"/>
</dbReference>
<name>A0A0D8YBI6_DICVI</name>
<dbReference type="GO" id="GO:0007169">
    <property type="term" value="P:cell surface receptor protein tyrosine kinase signaling pathway"/>
    <property type="evidence" value="ECO:0007669"/>
    <property type="project" value="TreeGrafter"/>
</dbReference>
<dbReference type="InterPro" id="IPR008266">
    <property type="entry name" value="Tyr_kinase_AS"/>
</dbReference>
<dbReference type="InterPro" id="IPR000719">
    <property type="entry name" value="Prot_kinase_dom"/>
</dbReference>
<dbReference type="AlphaFoldDB" id="A0A0D8YBI6"/>
<dbReference type="STRING" id="29172.A0A0D8YBI6"/>
<accession>A0A0D8YBI6</accession>
<dbReference type="InterPro" id="IPR011009">
    <property type="entry name" value="Kinase-like_dom_sf"/>
</dbReference>
<dbReference type="GO" id="GO:0005886">
    <property type="term" value="C:plasma membrane"/>
    <property type="evidence" value="ECO:0007669"/>
    <property type="project" value="TreeGrafter"/>
</dbReference>
<evidence type="ECO:0000313" key="3">
    <source>
        <dbReference type="Proteomes" id="UP000053766"/>
    </source>
</evidence>
<evidence type="ECO:0000313" key="2">
    <source>
        <dbReference type="EMBL" id="KJH51916.1"/>
    </source>
</evidence>